<evidence type="ECO:0000256" key="1">
    <source>
        <dbReference type="SAM" id="Phobius"/>
    </source>
</evidence>
<protein>
    <recommendedName>
        <fullName evidence="4">DUF4386 domain-containing protein</fullName>
    </recommendedName>
</protein>
<keyword evidence="1" id="KW-0472">Membrane</keyword>
<keyword evidence="3" id="KW-1185">Reference proteome</keyword>
<name>A0ABV7FJ95_9GAMM</name>
<feature type="transmembrane region" description="Helical" evidence="1">
    <location>
        <begin position="61"/>
        <end position="81"/>
    </location>
</feature>
<feature type="transmembrane region" description="Helical" evidence="1">
    <location>
        <begin position="165"/>
        <end position="187"/>
    </location>
</feature>
<reference evidence="3" key="1">
    <citation type="journal article" date="2019" name="Int. J. Syst. Evol. Microbiol.">
        <title>The Global Catalogue of Microorganisms (GCM) 10K type strain sequencing project: providing services to taxonomists for standard genome sequencing and annotation.</title>
        <authorList>
            <consortium name="The Broad Institute Genomics Platform"/>
            <consortium name="The Broad Institute Genome Sequencing Center for Infectious Disease"/>
            <person name="Wu L."/>
            <person name="Ma J."/>
        </authorList>
    </citation>
    <scope>NUCLEOTIDE SEQUENCE [LARGE SCALE GENOMIC DNA]</scope>
    <source>
        <strain evidence="3">KCTC 52237</strain>
    </source>
</reference>
<proteinExistence type="predicted"/>
<feature type="transmembrane region" description="Helical" evidence="1">
    <location>
        <begin position="193"/>
        <end position="214"/>
    </location>
</feature>
<feature type="transmembrane region" description="Helical" evidence="1">
    <location>
        <begin position="88"/>
        <end position="111"/>
    </location>
</feature>
<accession>A0ABV7FJ95</accession>
<organism evidence="2 3">
    <name type="scientific">Cellvibrio fontiphilus</name>
    <dbReference type="NCBI Taxonomy" id="1815559"/>
    <lineage>
        <taxon>Bacteria</taxon>
        <taxon>Pseudomonadati</taxon>
        <taxon>Pseudomonadota</taxon>
        <taxon>Gammaproteobacteria</taxon>
        <taxon>Cellvibrionales</taxon>
        <taxon>Cellvibrionaceae</taxon>
        <taxon>Cellvibrio</taxon>
    </lineage>
</organism>
<gene>
    <name evidence="2" type="ORF">ACFODX_11790</name>
</gene>
<evidence type="ECO:0008006" key="4">
    <source>
        <dbReference type="Google" id="ProtNLM"/>
    </source>
</evidence>
<evidence type="ECO:0000313" key="3">
    <source>
        <dbReference type="Proteomes" id="UP001595555"/>
    </source>
</evidence>
<sequence length="224" mass="24493">MKTSSTETSVFMGLAIVATLTLACLQMAFILPEGLLGAGNSIAERNEFIQNNLGLWQLGWFNWMLAALGLLTFCIMLLPFIPKSEWRVLGILLVGLGIVPDIGAEVIFAFVIPYTHTIDPTLATMQTLELIAVQLTGTLGNGLYNMGGLLLNVLLLTNQRLPRKLILIGIPGWFFGFGLSIACAMHAFDAAKFFTAAGMVWSTAWMFGLTIKVFPRTNELKADY</sequence>
<dbReference type="PROSITE" id="PS51257">
    <property type="entry name" value="PROKAR_LIPOPROTEIN"/>
    <property type="match status" value="1"/>
</dbReference>
<comment type="caution">
    <text evidence="2">The sequence shown here is derived from an EMBL/GenBank/DDBJ whole genome shotgun (WGS) entry which is preliminary data.</text>
</comment>
<keyword evidence="1" id="KW-1133">Transmembrane helix</keyword>
<evidence type="ECO:0000313" key="2">
    <source>
        <dbReference type="EMBL" id="MFC3116242.1"/>
    </source>
</evidence>
<keyword evidence="1" id="KW-0812">Transmembrane</keyword>
<dbReference type="EMBL" id="JBHRTF010000004">
    <property type="protein sequence ID" value="MFC3116242.1"/>
    <property type="molecule type" value="Genomic_DNA"/>
</dbReference>
<feature type="transmembrane region" description="Helical" evidence="1">
    <location>
        <begin position="131"/>
        <end position="153"/>
    </location>
</feature>
<dbReference type="Proteomes" id="UP001595555">
    <property type="component" value="Unassembled WGS sequence"/>
</dbReference>